<proteinExistence type="predicted"/>
<protein>
    <submittedName>
        <fullName evidence="2">Uncharacterized protein</fullName>
    </submittedName>
</protein>
<gene>
    <name evidence="2" type="ORF">U0070_011814</name>
</gene>
<evidence type="ECO:0000256" key="1">
    <source>
        <dbReference type="SAM" id="MobiDB-lite"/>
    </source>
</evidence>
<organism evidence="2 3">
    <name type="scientific">Myodes glareolus</name>
    <name type="common">Bank vole</name>
    <name type="synonym">Clethrionomys glareolus</name>
    <dbReference type="NCBI Taxonomy" id="447135"/>
    <lineage>
        <taxon>Eukaryota</taxon>
        <taxon>Metazoa</taxon>
        <taxon>Chordata</taxon>
        <taxon>Craniata</taxon>
        <taxon>Vertebrata</taxon>
        <taxon>Euteleostomi</taxon>
        <taxon>Mammalia</taxon>
        <taxon>Eutheria</taxon>
        <taxon>Euarchontoglires</taxon>
        <taxon>Glires</taxon>
        <taxon>Rodentia</taxon>
        <taxon>Myomorpha</taxon>
        <taxon>Muroidea</taxon>
        <taxon>Cricetidae</taxon>
        <taxon>Arvicolinae</taxon>
        <taxon>Myodes</taxon>
    </lineage>
</organism>
<evidence type="ECO:0000313" key="3">
    <source>
        <dbReference type="Proteomes" id="UP001488838"/>
    </source>
</evidence>
<feature type="compositionally biased region" description="Low complexity" evidence="1">
    <location>
        <begin position="135"/>
        <end position="145"/>
    </location>
</feature>
<comment type="caution">
    <text evidence="2">The sequence shown here is derived from an EMBL/GenBank/DDBJ whole genome shotgun (WGS) entry which is preliminary data.</text>
</comment>
<dbReference type="EMBL" id="JBBHLL010000010">
    <property type="protein sequence ID" value="KAK7832366.1"/>
    <property type="molecule type" value="Genomic_DNA"/>
</dbReference>
<keyword evidence="3" id="KW-1185">Reference proteome</keyword>
<feature type="region of interest" description="Disordered" evidence="1">
    <location>
        <begin position="135"/>
        <end position="172"/>
    </location>
</feature>
<dbReference type="AlphaFoldDB" id="A0AAW0K1K3"/>
<dbReference type="Proteomes" id="UP001488838">
    <property type="component" value="Unassembled WGS sequence"/>
</dbReference>
<evidence type="ECO:0000313" key="2">
    <source>
        <dbReference type="EMBL" id="KAK7832366.1"/>
    </source>
</evidence>
<sequence>MTDKQRDTLKGLKGGGRANNPLPYIVPLSAQVILAGNATSWETFTGLSSGGLSAQIQLRGQLSGNEQIESEQESTEIQSVCALKGKARGATSAEITQGVEGGRAAHAGVVNRHHKLQSEARKGKLLAIYHANHSSQSNAESNLSSPQDLRFTDSPLDTVKRATPPKVPSMKREQWPEKYYKGNLTDANRHTLLLNVKEALQKGNKHKPMENKALGCEGVLVTGFETPSKEAKISRSLIAIISSIQYFNRINSHSAN</sequence>
<name>A0AAW0K1K3_MYOGA</name>
<reference evidence="2 3" key="1">
    <citation type="journal article" date="2023" name="bioRxiv">
        <title>Conserved and derived expression patterns and positive selection on dental genes reveal complex evolutionary context of ever-growing rodent molars.</title>
        <authorList>
            <person name="Calamari Z.T."/>
            <person name="Song A."/>
            <person name="Cohen E."/>
            <person name="Akter M."/>
            <person name="Roy R.D."/>
            <person name="Hallikas O."/>
            <person name="Christensen M.M."/>
            <person name="Li P."/>
            <person name="Marangoni P."/>
            <person name="Jernvall J."/>
            <person name="Klein O.D."/>
        </authorList>
    </citation>
    <scope>NUCLEOTIDE SEQUENCE [LARGE SCALE GENOMIC DNA]</scope>
    <source>
        <strain evidence="2">V071</strain>
    </source>
</reference>
<accession>A0AAW0K1K3</accession>